<name>A0A9N9QVW2_9NEOP</name>
<dbReference type="EMBL" id="OU893343">
    <property type="protein sequence ID" value="CAG9784395.1"/>
    <property type="molecule type" value="Genomic_DNA"/>
</dbReference>
<keyword evidence="3" id="KW-1185">Reference proteome</keyword>
<evidence type="ECO:0000256" key="1">
    <source>
        <dbReference type="SAM" id="SignalP"/>
    </source>
</evidence>
<dbReference type="Proteomes" id="UP001153714">
    <property type="component" value="Chromosome 12"/>
</dbReference>
<organism evidence="2 3">
    <name type="scientific">Diatraea saccharalis</name>
    <name type="common">sugarcane borer</name>
    <dbReference type="NCBI Taxonomy" id="40085"/>
    <lineage>
        <taxon>Eukaryota</taxon>
        <taxon>Metazoa</taxon>
        <taxon>Ecdysozoa</taxon>
        <taxon>Arthropoda</taxon>
        <taxon>Hexapoda</taxon>
        <taxon>Insecta</taxon>
        <taxon>Pterygota</taxon>
        <taxon>Neoptera</taxon>
        <taxon>Endopterygota</taxon>
        <taxon>Lepidoptera</taxon>
        <taxon>Glossata</taxon>
        <taxon>Ditrysia</taxon>
        <taxon>Pyraloidea</taxon>
        <taxon>Crambidae</taxon>
        <taxon>Crambinae</taxon>
        <taxon>Diatraea</taxon>
    </lineage>
</organism>
<reference evidence="2" key="1">
    <citation type="submission" date="2021-12" db="EMBL/GenBank/DDBJ databases">
        <authorList>
            <person name="King R."/>
        </authorList>
    </citation>
    <scope>NUCLEOTIDE SEQUENCE</scope>
</reference>
<feature type="chain" id="PRO_5040435108" evidence="1">
    <location>
        <begin position="22"/>
        <end position="187"/>
    </location>
</feature>
<dbReference type="Pfam" id="PF06757">
    <property type="entry name" value="Ins_allergen_rp"/>
    <property type="match status" value="1"/>
</dbReference>
<protein>
    <submittedName>
        <fullName evidence="2">Uncharacterized protein</fullName>
    </submittedName>
</protein>
<sequence>MYAATVLLFCFAALSAGYTIAAPDYGADVVRADPSNVEKREFIEMVDIEKLMMVTVGYVDNEAVRDLFTMERSSLLKRILKRLAEFDEFKKIIEYLESKGYNLQFISDYLNSYLNSSLKKHEYFESERSPEEARFVEILNTEEFIEMFKKLLEKIKEVLDTFSWTLFQNVCELMKKIFGDKIPTSVC</sequence>
<dbReference type="InterPro" id="IPR010629">
    <property type="entry name" value="Ins_allergen"/>
</dbReference>
<feature type="signal peptide" evidence="1">
    <location>
        <begin position="1"/>
        <end position="21"/>
    </location>
</feature>
<proteinExistence type="predicted"/>
<accession>A0A9N9QVW2</accession>
<keyword evidence="1" id="KW-0732">Signal</keyword>
<reference evidence="2" key="2">
    <citation type="submission" date="2022-10" db="EMBL/GenBank/DDBJ databases">
        <authorList>
            <consortium name="ENA_rothamsted_submissions"/>
            <consortium name="culmorum"/>
            <person name="King R."/>
        </authorList>
    </citation>
    <scope>NUCLEOTIDE SEQUENCE</scope>
</reference>
<dbReference type="AlphaFoldDB" id="A0A9N9QVW2"/>
<evidence type="ECO:0000313" key="3">
    <source>
        <dbReference type="Proteomes" id="UP001153714"/>
    </source>
</evidence>
<dbReference type="OrthoDB" id="7882129at2759"/>
<gene>
    <name evidence="2" type="ORF">DIATSA_LOCUS2493</name>
</gene>
<evidence type="ECO:0000313" key="2">
    <source>
        <dbReference type="EMBL" id="CAG9784395.1"/>
    </source>
</evidence>